<organism evidence="2 3">
    <name type="scientific">Vibrio stylophorae</name>
    <dbReference type="NCBI Taxonomy" id="659351"/>
    <lineage>
        <taxon>Bacteria</taxon>
        <taxon>Pseudomonadati</taxon>
        <taxon>Pseudomonadota</taxon>
        <taxon>Gammaproteobacteria</taxon>
        <taxon>Vibrionales</taxon>
        <taxon>Vibrionaceae</taxon>
        <taxon>Vibrio</taxon>
    </lineage>
</organism>
<dbReference type="InterPro" id="IPR054545">
    <property type="entry name" value="ApeI-like"/>
</dbReference>
<feature type="domain" description="ApeI dehydratase-like" evidence="1">
    <location>
        <begin position="12"/>
        <end position="109"/>
    </location>
</feature>
<protein>
    <recommendedName>
        <fullName evidence="1">ApeI dehydratase-like domain-containing protein</fullName>
    </recommendedName>
</protein>
<dbReference type="Gene3D" id="3.10.129.10">
    <property type="entry name" value="Hotdog Thioesterase"/>
    <property type="match status" value="1"/>
</dbReference>
<dbReference type="InterPro" id="IPR016962">
    <property type="entry name" value="Dehydrase_ECs4332_prd"/>
</dbReference>
<dbReference type="InterPro" id="IPR029069">
    <property type="entry name" value="HotDog_dom_sf"/>
</dbReference>
<dbReference type="EMBL" id="CAKLDI010000001">
    <property type="protein sequence ID" value="CAH0533972.1"/>
    <property type="molecule type" value="Genomic_DNA"/>
</dbReference>
<dbReference type="Proteomes" id="UP000838672">
    <property type="component" value="Unassembled WGS sequence"/>
</dbReference>
<accession>A0ABM8ZUH9</accession>
<evidence type="ECO:0000313" key="2">
    <source>
        <dbReference type="EMBL" id="CAH0533972.1"/>
    </source>
</evidence>
<proteinExistence type="predicted"/>
<gene>
    <name evidence="2" type="ORF">VST7929_01854</name>
</gene>
<reference evidence="2" key="1">
    <citation type="submission" date="2021-11" db="EMBL/GenBank/DDBJ databases">
        <authorList>
            <person name="Rodrigo-Torres L."/>
            <person name="Arahal R. D."/>
            <person name="Lucena T."/>
        </authorList>
    </citation>
    <scope>NUCLEOTIDE SEQUENCE</scope>
    <source>
        <strain evidence="2">CECT 7929</strain>
    </source>
</reference>
<comment type="caution">
    <text evidence="2">The sequence shown here is derived from an EMBL/GenBank/DDBJ whole genome shotgun (WGS) entry which is preliminary data.</text>
</comment>
<dbReference type="SUPFAM" id="SSF54637">
    <property type="entry name" value="Thioesterase/thiol ester dehydrase-isomerase"/>
    <property type="match status" value="1"/>
</dbReference>
<keyword evidence="3" id="KW-1185">Reference proteome</keyword>
<sequence length="118" mass="13285">MKRKPSILGQEQMDNGVELTLNIDADIADFQGHFEQFALLPGVTQTDWAIQYSRALLPVQGDFLALEALKFQEPMRPNMTVKLALKWDASKRKVSFQYQSEKSVHASGRIAFSSTIPT</sequence>
<dbReference type="PIRSF" id="PIRSF030962">
    <property type="entry name" value="Dehydrase_ECs4332_prd"/>
    <property type="match status" value="1"/>
</dbReference>
<dbReference type="Pfam" id="PF22818">
    <property type="entry name" value="ApeI-like"/>
    <property type="match status" value="1"/>
</dbReference>
<evidence type="ECO:0000313" key="3">
    <source>
        <dbReference type="Proteomes" id="UP000838672"/>
    </source>
</evidence>
<name>A0ABM8ZUH9_9VIBR</name>
<dbReference type="RefSeq" id="WP_237466385.1">
    <property type="nucleotide sequence ID" value="NZ_CAKLDI010000001.1"/>
</dbReference>
<evidence type="ECO:0000259" key="1">
    <source>
        <dbReference type="Pfam" id="PF22818"/>
    </source>
</evidence>